<proteinExistence type="predicted"/>
<evidence type="ECO:0000313" key="2">
    <source>
        <dbReference type="Proteomes" id="UP000325141"/>
    </source>
</evidence>
<dbReference type="RefSeq" id="WP_150014312.1">
    <property type="nucleotide sequence ID" value="NZ_VWSG01000013.1"/>
</dbReference>
<gene>
    <name evidence="1" type="ORF">F0460_14010</name>
</gene>
<reference evidence="1 2" key="1">
    <citation type="submission" date="2019-09" db="EMBL/GenBank/DDBJ databases">
        <title>Genome sequence and assembly of Flavobacterium sp.</title>
        <authorList>
            <person name="Chhetri G."/>
        </authorList>
    </citation>
    <scope>NUCLEOTIDE SEQUENCE [LARGE SCALE GENOMIC DNA]</scope>
    <source>
        <strain evidence="1 2">SNL9</strain>
    </source>
</reference>
<sequence>MNSTTMKILLNLIFVLFTINSFSQKIDFETEKKIIRETLSQYLDTSPNSVASYIKGKKGYEMLQFAYKMGIVMEEDSLKKQELVHILVDSLDDISNSISAELKTRKIRVQISDTLYAYKYKPLNNDLRKNADWDDNYNNLLDDFKYNNMARLDTIIGEEYIDLIKRQIHYKDTDKLFSAKELDQSYYQFTTENDSCNDEYCFKADKVYRAVFNDSFTKGCYLFSFYCRDNQICRSFIFIRKEQNQWIYVDDYPSWIIDEW</sequence>
<protein>
    <submittedName>
        <fullName evidence="1">Uncharacterized protein</fullName>
    </submittedName>
</protein>
<organism evidence="1 2">
    <name type="scientific">Paenimyroides baculatum</name>
    <dbReference type="NCBI Taxonomy" id="2608000"/>
    <lineage>
        <taxon>Bacteria</taxon>
        <taxon>Pseudomonadati</taxon>
        <taxon>Bacteroidota</taxon>
        <taxon>Flavobacteriia</taxon>
        <taxon>Flavobacteriales</taxon>
        <taxon>Flavobacteriaceae</taxon>
        <taxon>Paenimyroides</taxon>
    </lineage>
</organism>
<dbReference type="Proteomes" id="UP000325141">
    <property type="component" value="Unassembled WGS sequence"/>
</dbReference>
<dbReference type="EMBL" id="VWSG01000013">
    <property type="protein sequence ID" value="KAA5531978.1"/>
    <property type="molecule type" value="Genomic_DNA"/>
</dbReference>
<name>A0A5M6CA35_9FLAO</name>
<keyword evidence="2" id="KW-1185">Reference proteome</keyword>
<dbReference type="AlphaFoldDB" id="A0A5M6CA35"/>
<evidence type="ECO:0000313" key="1">
    <source>
        <dbReference type="EMBL" id="KAA5531978.1"/>
    </source>
</evidence>
<comment type="caution">
    <text evidence="1">The sequence shown here is derived from an EMBL/GenBank/DDBJ whole genome shotgun (WGS) entry which is preliminary data.</text>
</comment>
<accession>A0A5M6CA35</accession>